<feature type="compositionally biased region" description="Acidic residues" evidence="1">
    <location>
        <begin position="280"/>
        <end position="289"/>
    </location>
</feature>
<dbReference type="Proteomes" id="UP000070501">
    <property type="component" value="Unassembled WGS sequence"/>
</dbReference>
<dbReference type="Gene3D" id="2.60.40.10">
    <property type="entry name" value="Immunoglobulins"/>
    <property type="match status" value="1"/>
</dbReference>
<feature type="region of interest" description="Disordered" evidence="1">
    <location>
        <begin position="133"/>
        <end position="160"/>
    </location>
</feature>
<proteinExistence type="predicted"/>
<dbReference type="OrthoDB" id="5422351at2759"/>
<dbReference type="PANTHER" id="PTHR40625:SF1">
    <property type="entry name" value="AMP-ACTIVATED PROTEIN KINASE GLYCOGEN-BINDING DOMAIN-CONTAINING PROTEIN"/>
    <property type="match status" value="1"/>
</dbReference>
<feature type="compositionally biased region" description="Polar residues" evidence="1">
    <location>
        <begin position="291"/>
        <end position="307"/>
    </location>
</feature>
<feature type="region of interest" description="Disordered" evidence="1">
    <location>
        <begin position="226"/>
        <end position="248"/>
    </location>
</feature>
<accession>A0A136JC22</accession>
<feature type="compositionally biased region" description="Polar residues" evidence="1">
    <location>
        <begin position="233"/>
        <end position="248"/>
    </location>
</feature>
<evidence type="ECO:0000256" key="1">
    <source>
        <dbReference type="SAM" id="MobiDB-lite"/>
    </source>
</evidence>
<evidence type="ECO:0000313" key="3">
    <source>
        <dbReference type="Proteomes" id="UP000070501"/>
    </source>
</evidence>
<gene>
    <name evidence="2" type="ORF">Micbo1qcDRAFT_202538</name>
</gene>
<feature type="compositionally biased region" description="Low complexity" evidence="1">
    <location>
        <begin position="314"/>
        <end position="326"/>
    </location>
</feature>
<name>A0A136JC22_9PEZI</name>
<dbReference type="InterPro" id="IPR013783">
    <property type="entry name" value="Ig-like_fold"/>
</dbReference>
<reference evidence="3" key="1">
    <citation type="submission" date="2016-02" db="EMBL/GenBank/DDBJ databases">
        <title>Draft genome sequence of Microdochium bolleyi, a fungal endophyte of beachgrass.</title>
        <authorList>
            <consortium name="DOE Joint Genome Institute"/>
            <person name="David A.S."/>
            <person name="May G."/>
            <person name="Haridas S."/>
            <person name="Lim J."/>
            <person name="Wang M."/>
            <person name="Labutti K."/>
            <person name="Lipzen A."/>
            <person name="Barry K."/>
            <person name="Grigoriev I.V."/>
        </authorList>
    </citation>
    <scope>NUCLEOTIDE SEQUENCE [LARGE SCALE GENOMIC DNA]</scope>
    <source>
        <strain evidence="3">J235TASD1</strain>
    </source>
</reference>
<evidence type="ECO:0008006" key="4">
    <source>
        <dbReference type="Google" id="ProtNLM"/>
    </source>
</evidence>
<dbReference type="EMBL" id="KQ964247">
    <property type="protein sequence ID" value="KXJ94712.1"/>
    <property type="molecule type" value="Genomic_DNA"/>
</dbReference>
<organism evidence="2 3">
    <name type="scientific">Microdochium bolleyi</name>
    <dbReference type="NCBI Taxonomy" id="196109"/>
    <lineage>
        <taxon>Eukaryota</taxon>
        <taxon>Fungi</taxon>
        <taxon>Dikarya</taxon>
        <taxon>Ascomycota</taxon>
        <taxon>Pezizomycotina</taxon>
        <taxon>Sordariomycetes</taxon>
        <taxon>Xylariomycetidae</taxon>
        <taxon>Xylariales</taxon>
        <taxon>Microdochiaceae</taxon>
        <taxon>Microdochium</taxon>
    </lineage>
</organism>
<protein>
    <recommendedName>
        <fullName evidence="4">AMP-activated protein kinase glycogen-binding domain-containing protein</fullName>
    </recommendedName>
</protein>
<dbReference type="STRING" id="196109.A0A136JC22"/>
<keyword evidence="3" id="KW-1185">Reference proteome</keyword>
<feature type="region of interest" description="Disordered" evidence="1">
    <location>
        <begin position="278"/>
        <end position="417"/>
    </location>
</feature>
<sequence>MDPSATLFTFMLETHPSVQTVTLVGSWDNFSQHYAMERDLRRDKGQWRGCHALQCRPNEPGFAASKRSGGGLRMGQTYHYYYELNGTTEAHDPRQPSTTSCPRLPGQLVNTLEVPVEHSLRLRSCSMNNLRSSDFRTVNPKDKYKSPMPPQPLGVAPGPADVRVGTAPAIQLIRKRSARSLSPNPKWTASARRIFGTIRPSSREGNGSARTLADWDADITTLEASAGVDRARSTTPSGSARSRDISPNSLRRFLLGEEAPTAAAAPAATHQPAVWTHDDMAEDNDDDDNFATLTTSPTLDNMPFTTLSPPPFMRSASAQPSPSSRSGAMGLSAPPPRSRPQVMQPPQKEAQPANIRLRIPKSRFISKLDSPGTLSPVSNTSGDSHGSHGDKSHVSFLEDSEDEVSNSRTGPRRGSSALKAKATLAFTGYRLPQPVVAEKPSKDVAHMSVAFGSPEFVAQATDDSVLSLPQLEAGLSVLGDDFSWITGLDTSKNL</sequence>
<evidence type="ECO:0000313" key="2">
    <source>
        <dbReference type="EMBL" id="KXJ94712.1"/>
    </source>
</evidence>
<dbReference type="PANTHER" id="PTHR40625">
    <property type="entry name" value="GTP-BINDING PROTEIN ESDC-RELATED"/>
    <property type="match status" value="1"/>
</dbReference>
<dbReference type="InParanoid" id="A0A136JC22"/>
<dbReference type="AlphaFoldDB" id="A0A136JC22"/>